<keyword evidence="4" id="KW-1185">Reference proteome</keyword>
<dbReference type="SUPFAM" id="SSF53955">
    <property type="entry name" value="Lysozyme-like"/>
    <property type="match status" value="1"/>
</dbReference>
<evidence type="ECO:0000313" key="4">
    <source>
        <dbReference type="Proteomes" id="UP000198599"/>
    </source>
</evidence>
<proteinExistence type="inferred from homology"/>
<dbReference type="InterPro" id="IPR023346">
    <property type="entry name" value="Lysozyme-like_dom_sf"/>
</dbReference>
<evidence type="ECO:0000313" key="3">
    <source>
        <dbReference type="EMBL" id="SFO14991.1"/>
    </source>
</evidence>
<name>A0A1I5EVC1_9RHOB</name>
<sequence>MEGKGHWFETEDAARAYVFKEFRRGARSFDVGCFQINFKWHGENFRSIDQMFDPIENARYAARFLTQLHGETGDWSRAAGAYHSRTPKYAEKYRARFDNIRKNMADAPHPMPRLASIQSTPPLIKSRNSFPLLQQTQARRAIGSLVPLGQSAGRSLLGLGTNGS</sequence>
<evidence type="ECO:0000259" key="2">
    <source>
        <dbReference type="Pfam" id="PF01464"/>
    </source>
</evidence>
<accession>A0A1I5EVC1</accession>
<dbReference type="InterPro" id="IPR008258">
    <property type="entry name" value="Transglycosylase_SLT_dom_1"/>
</dbReference>
<feature type="domain" description="Transglycosylase SLT" evidence="2">
    <location>
        <begin position="27"/>
        <end position="86"/>
    </location>
</feature>
<dbReference type="STRING" id="1005928.SAMN04487859_11750"/>
<comment type="similarity">
    <text evidence="1">Belongs to the virb1 family.</text>
</comment>
<dbReference type="Pfam" id="PF01464">
    <property type="entry name" value="SLT"/>
    <property type="match status" value="1"/>
</dbReference>
<gene>
    <name evidence="3" type="ORF">SAMN04487859_11750</name>
</gene>
<reference evidence="4" key="1">
    <citation type="submission" date="2016-10" db="EMBL/GenBank/DDBJ databases">
        <authorList>
            <person name="Varghese N."/>
            <person name="Submissions S."/>
        </authorList>
    </citation>
    <scope>NUCLEOTIDE SEQUENCE [LARGE SCALE GENOMIC DNA]</scope>
    <source>
        <strain evidence="4">DSM 28463</strain>
    </source>
</reference>
<dbReference type="Proteomes" id="UP000198599">
    <property type="component" value="Unassembled WGS sequence"/>
</dbReference>
<evidence type="ECO:0000256" key="1">
    <source>
        <dbReference type="ARBA" id="ARBA00009387"/>
    </source>
</evidence>
<dbReference type="EMBL" id="FOVP01000017">
    <property type="protein sequence ID" value="SFO14991.1"/>
    <property type="molecule type" value="Genomic_DNA"/>
</dbReference>
<dbReference type="Gene3D" id="1.10.530.10">
    <property type="match status" value="1"/>
</dbReference>
<protein>
    <submittedName>
        <fullName evidence="3">Transglycosylase SLT domain-containing protein</fullName>
    </submittedName>
</protein>
<organism evidence="3 4">
    <name type="scientific">Roseovarius lutimaris</name>
    <dbReference type="NCBI Taxonomy" id="1005928"/>
    <lineage>
        <taxon>Bacteria</taxon>
        <taxon>Pseudomonadati</taxon>
        <taxon>Pseudomonadota</taxon>
        <taxon>Alphaproteobacteria</taxon>
        <taxon>Rhodobacterales</taxon>
        <taxon>Roseobacteraceae</taxon>
        <taxon>Roseovarius</taxon>
    </lineage>
</organism>
<dbReference type="AlphaFoldDB" id="A0A1I5EVC1"/>